<dbReference type="Pfam" id="PF06314">
    <property type="entry name" value="ADC"/>
    <property type="match status" value="1"/>
</dbReference>
<dbReference type="SUPFAM" id="SSF160104">
    <property type="entry name" value="Acetoacetate decarboxylase-like"/>
    <property type="match status" value="1"/>
</dbReference>
<organism evidence="1 2">
    <name type="scientific">Olsenella uli (strain ATCC 49627 / DSM 7084 / CCUG 31166 / CIP 109912 / JCM 12494 / LMG 11480 / NCIMB 702895 / VPI D76D-27C)</name>
    <name type="common">Lactobacillus uli</name>
    <dbReference type="NCBI Taxonomy" id="633147"/>
    <lineage>
        <taxon>Bacteria</taxon>
        <taxon>Bacillati</taxon>
        <taxon>Actinomycetota</taxon>
        <taxon>Coriobacteriia</taxon>
        <taxon>Coriobacteriales</taxon>
        <taxon>Atopobiaceae</taxon>
        <taxon>Olsenella</taxon>
    </lineage>
</organism>
<dbReference type="KEGG" id="ols:Olsu_0176"/>
<gene>
    <name evidence="1" type="ordered locus">Olsu_0176</name>
</gene>
<dbReference type="AlphaFoldDB" id="E1QY44"/>
<evidence type="ECO:0000313" key="2">
    <source>
        <dbReference type="Proteomes" id="UP000000333"/>
    </source>
</evidence>
<dbReference type="EMBL" id="CP002106">
    <property type="protein sequence ID" value="ADK67308.1"/>
    <property type="molecule type" value="Genomic_DNA"/>
</dbReference>
<dbReference type="InterPro" id="IPR023375">
    <property type="entry name" value="ADC_dom_sf"/>
</dbReference>
<dbReference type="STRING" id="633147.Olsu_0176"/>
<dbReference type="eggNOG" id="COG4689">
    <property type="taxonomic scope" value="Bacteria"/>
</dbReference>
<dbReference type="InterPro" id="IPR010451">
    <property type="entry name" value="Acetoacetate_decarboxylase"/>
</dbReference>
<dbReference type="Proteomes" id="UP000000333">
    <property type="component" value="Chromosome"/>
</dbReference>
<keyword evidence="2" id="KW-1185">Reference proteome</keyword>
<reference evidence="1 2" key="1">
    <citation type="journal article" date="2010" name="Stand. Genomic Sci.">
        <title>Complete genome sequence of Olsenella uli type strain (VPI D76D-27C).</title>
        <authorList>
            <person name="Goker M."/>
            <person name="Held B."/>
            <person name="Lucas S."/>
            <person name="Nolan M."/>
            <person name="Yasawong M."/>
            <person name="Glavina Del Rio T."/>
            <person name="Tice H."/>
            <person name="Cheng J.F."/>
            <person name="Bruce D."/>
            <person name="Detter J.C."/>
            <person name="Tapia R."/>
            <person name="Han C."/>
            <person name="Goodwin L."/>
            <person name="Pitluck S."/>
            <person name="Liolios K."/>
            <person name="Ivanova N."/>
            <person name="Mavromatis K."/>
            <person name="Mikhailova N."/>
            <person name="Pati A."/>
            <person name="Chen A."/>
            <person name="Palaniappan K."/>
            <person name="Land M."/>
            <person name="Hauser L."/>
            <person name="Chang Y.J."/>
            <person name="Jeffries C.D."/>
            <person name="Rohde M."/>
            <person name="Sikorski J."/>
            <person name="Pukall R."/>
            <person name="Woyke T."/>
            <person name="Bristow J."/>
            <person name="Eisen J.A."/>
            <person name="Markowitz V."/>
            <person name="Hugenholtz P."/>
            <person name="Kyrpides N.C."/>
            <person name="Klenk H.P."/>
            <person name="Lapidus A."/>
        </authorList>
    </citation>
    <scope>NUCLEOTIDE SEQUENCE [LARGE SCALE GENOMIC DNA]</scope>
    <source>
        <strain evidence="2">ATCC 49627 / DSM 7084 / CIP 109912 / JCM 12494 / NCIMB 702895 / VPI D76D-27C</strain>
    </source>
</reference>
<sequence>MGLTFEKNKIYEMPVFFGPSPDPKNPRPDGTILNKPADVEAATVMFETDASMLEALLPDGFSLAEPVLSVAQCEFKHIGNFAGNSYTLINISVPARFDGERDHLRGDLVLAMYENHAEPIIGGRELLGYSKIYADIPRLAEHDGIVRGQASDWGFKFLDLRLDLNRQPEDGEYMSRITGESEAKFNYKYIQACPEKGQKPWEAAVDASYPVANPTIGWEAPEGYPYTLAEPRRQPCAGTVEFHAPTGEDMPMSWWIPAYLAKLPIKRYVGASHAFYTDPADYTRIYRLR</sequence>
<evidence type="ECO:0000313" key="1">
    <source>
        <dbReference type="EMBL" id="ADK67308.1"/>
    </source>
</evidence>
<dbReference type="OrthoDB" id="4271203at2"/>
<dbReference type="RefSeq" id="WP_013251060.1">
    <property type="nucleotide sequence ID" value="NC_014363.1"/>
</dbReference>
<protein>
    <submittedName>
        <fullName evidence="1">Acetoacetate decarboxylase</fullName>
    </submittedName>
</protein>
<accession>E1QY44</accession>
<proteinExistence type="predicted"/>
<dbReference type="Gene3D" id="2.40.400.10">
    <property type="entry name" value="Acetoacetate decarboxylase-like"/>
    <property type="match status" value="1"/>
</dbReference>
<dbReference type="GeneID" id="78511655"/>
<dbReference type="HOGENOM" id="CLU_042700_0_0_11"/>
<dbReference type="PATRIC" id="fig|633147.7.peg.1699"/>
<dbReference type="GO" id="GO:0016829">
    <property type="term" value="F:lyase activity"/>
    <property type="evidence" value="ECO:0007669"/>
    <property type="project" value="InterPro"/>
</dbReference>
<name>E1QY44_OLSUV</name>